<dbReference type="Proteomes" id="UP000672027">
    <property type="component" value="Chromosome"/>
</dbReference>
<organism evidence="1 2">
    <name type="scientific">Candidatus Thiothrix anitrata</name>
    <dbReference type="NCBI Taxonomy" id="2823902"/>
    <lineage>
        <taxon>Bacteria</taxon>
        <taxon>Pseudomonadati</taxon>
        <taxon>Pseudomonadota</taxon>
        <taxon>Gammaproteobacteria</taxon>
        <taxon>Thiotrichales</taxon>
        <taxon>Thiotrichaceae</taxon>
        <taxon>Thiothrix</taxon>
    </lineage>
</organism>
<gene>
    <name evidence="1" type="ORF">J8380_06265</name>
</gene>
<dbReference type="EMBL" id="CP072800">
    <property type="protein sequence ID" value="QTR51153.1"/>
    <property type="molecule type" value="Genomic_DNA"/>
</dbReference>
<keyword evidence="2" id="KW-1185">Reference proteome</keyword>
<proteinExistence type="predicted"/>
<dbReference type="RefSeq" id="WP_210229313.1">
    <property type="nucleotide sequence ID" value="NZ_CP072800.1"/>
</dbReference>
<evidence type="ECO:0000313" key="1">
    <source>
        <dbReference type="EMBL" id="QTR51153.1"/>
    </source>
</evidence>
<sequence length="184" mass="20310">MVESGIVSGLVFQPPNNQLLQLPAPSNAQVMKFEAMMTQSDKAQIIENSTLLQTSNSDTGNSTDLKNVLLDKIAKMDSAYNRVVSGSQEVPKFHEFLTANMDKSSQGVNQVRSYPEVPANSVEDRSTKFERLIERSQAYTSASLEYQAMLANSLSRSKLFSANFQALTSAVQKLAEGFKTLFRT</sequence>
<protein>
    <submittedName>
        <fullName evidence="1">Uncharacterized protein</fullName>
    </submittedName>
</protein>
<accession>A0ABX7X7P9</accession>
<reference evidence="1 2" key="1">
    <citation type="submission" date="2021-04" db="EMBL/GenBank/DDBJ databases">
        <title>Genomics, taxonomy and metabolism of representatives of sulfur bacteria of the genus Thiothrix: Thiothrix fructosivorans QT, Thiothrix unzii A1T and three new species, Thiothrix subterranea sp. nov., Thiothrix litoralis sp. nov. and 'Candidatus Thiothrix anitrata' sp. nov.</title>
        <authorList>
            <person name="Ravin N.V."/>
            <person name="Smolyakov D."/>
            <person name="Rudenko T.S."/>
            <person name="Mardanov A.V."/>
            <person name="Beletsky A.V."/>
            <person name="Markov N.D."/>
            <person name="Fomenkov A.I."/>
            <person name="Roberts R.J."/>
            <person name="Karnachuk O.V."/>
            <person name="Novikov A."/>
            <person name="Grabovich M.Y."/>
        </authorList>
    </citation>
    <scope>NUCLEOTIDE SEQUENCE [LARGE SCALE GENOMIC DNA]</scope>
    <source>
        <strain evidence="1 2">A52</strain>
    </source>
</reference>
<name>A0ABX7X7P9_9GAMM</name>
<evidence type="ECO:0000313" key="2">
    <source>
        <dbReference type="Proteomes" id="UP000672027"/>
    </source>
</evidence>